<organism evidence="1 2">
    <name type="scientific">Nostoc favosum CHAB5714</name>
    <dbReference type="NCBI Taxonomy" id="2780399"/>
    <lineage>
        <taxon>Bacteria</taxon>
        <taxon>Bacillati</taxon>
        <taxon>Cyanobacteriota</taxon>
        <taxon>Cyanophyceae</taxon>
        <taxon>Nostocales</taxon>
        <taxon>Nostocaceae</taxon>
        <taxon>Nostoc</taxon>
        <taxon>Nostoc favosum</taxon>
    </lineage>
</organism>
<dbReference type="EMBL" id="JAIVFQ010000067">
    <property type="protein sequence ID" value="MCC5603096.1"/>
    <property type="molecule type" value="Genomic_DNA"/>
</dbReference>
<proteinExistence type="predicted"/>
<accession>A0ABS8IGD1</accession>
<evidence type="ECO:0000313" key="1">
    <source>
        <dbReference type="EMBL" id="MCC5603096.1"/>
    </source>
</evidence>
<name>A0ABS8IGD1_9NOSO</name>
<keyword evidence="2" id="KW-1185">Reference proteome</keyword>
<evidence type="ECO:0000313" key="2">
    <source>
        <dbReference type="Proteomes" id="UP001199525"/>
    </source>
</evidence>
<protein>
    <submittedName>
        <fullName evidence="1">Uncharacterized protein</fullName>
    </submittedName>
</protein>
<comment type="caution">
    <text evidence="1">The sequence shown here is derived from an EMBL/GenBank/DDBJ whole genome shotgun (WGS) entry which is preliminary data.</text>
</comment>
<dbReference type="RefSeq" id="WP_229488625.1">
    <property type="nucleotide sequence ID" value="NZ_JAIVFQ010000067.1"/>
</dbReference>
<sequence>MLNLIFTGCIQIKPLVVSTAFLLVIQTSANAEQPLPSLTPAQAQHLSRDLVPYNSQDFFRQGKNSIEREIQILRQRQLRSIKPVLKINSLPQIKTPHTQQNPNILTR</sequence>
<dbReference type="Proteomes" id="UP001199525">
    <property type="component" value="Unassembled WGS sequence"/>
</dbReference>
<gene>
    <name evidence="1" type="ORF">LC586_28860</name>
</gene>
<reference evidence="1 2" key="1">
    <citation type="journal article" date="2021" name="Microorganisms">
        <title>Genome Evolution of Filamentous Cyanobacterium Nostoc Species: From Facultative Symbiosis to Free Living.</title>
        <authorList>
            <person name="Huo D."/>
            <person name="Li H."/>
            <person name="Cai F."/>
            <person name="Guo X."/>
            <person name="Qiao Z."/>
            <person name="Wang W."/>
            <person name="Yu G."/>
            <person name="Li R."/>
        </authorList>
    </citation>
    <scope>NUCLEOTIDE SEQUENCE [LARGE SCALE GENOMIC DNA]</scope>
    <source>
        <strain evidence="1 2">CHAB 5714</strain>
    </source>
</reference>